<reference evidence="2 3" key="2">
    <citation type="submission" date="2018-11" db="EMBL/GenBank/DDBJ databases">
        <authorList>
            <consortium name="Pathogen Informatics"/>
        </authorList>
    </citation>
    <scope>NUCLEOTIDE SEQUENCE [LARGE SCALE GENOMIC DNA]</scope>
</reference>
<protein>
    <submittedName>
        <fullName evidence="4">LAM_G_DOMAIN domain-containing protein</fullName>
    </submittedName>
</protein>
<dbReference type="PANTHER" id="PTHR15036">
    <property type="entry name" value="PIKACHURIN-LIKE PROTEIN"/>
    <property type="match status" value="1"/>
</dbReference>
<proteinExistence type="predicted"/>
<dbReference type="CDD" id="cd00110">
    <property type="entry name" value="LamG"/>
    <property type="match status" value="1"/>
</dbReference>
<gene>
    <name evidence="2" type="ORF">GPUH_LOCUS22022</name>
</gene>
<reference evidence="4" key="1">
    <citation type="submission" date="2016-06" db="UniProtKB">
        <authorList>
            <consortium name="WormBaseParasite"/>
        </authorList>
    </citation>
    <scope>IDENTIFICATION</scope>
</reference>
<dbReference type="SMART" id="SM00282">
    <property type="entry name" value="LamG"/>
    <property type="match status" value="1"/>
</dbReference>
<dbReference type="AlphaFoldDB" id="A0A183EM31"/>
<dbReference type="WBParaSite" id="GPUH_0002204901-mRNA-1">
    <property type="protein sequence ID" value="GPUH_0002204901-mRNA-1"/>
    <property type="gene ID" value="GPUH_0002204901"/>
</dbReference>
<dbReference type="Proteomes" id="UP000271098">
    <property type="component" value="Unassembled WGS sequence"/>
</dbReference>
<evidence type="ECO:0000313" key="4">
    <source>
        <dbReference type="WBParaSite" id="GPUH_0002204901-mRNA-1"/>
    </source>
</evidence>
<evidence type="ECO:0000259" key="1">
    <source>
        <dbReference type="SMART" id="SM00282"/>
    </source>
</evidence>
<dbReference type="Gene3D" id="2.60.120.200">
    <property type="match status" value="2"/>
</dbReference>
<dbReference type="GO" id="GO:0016020">
    <property type="term" value="C:membrane"/>
    <property type="evidence" value="ECO:0007669"/>
    <property type="project" value="UniProtKB-SubCell"/>
</dbReference>
<dbReference type="InterPro" id="IPR013320">
    <property type="entry name" value="ConA-like_dom_sf"/>
</dbReference>
<name>A0A183EM31_9BILA</name>
<keyword evidence="3" id="KW-1185">Reference proteome</keyword>
<sequence>MEGPICDTEPDFVDFSTNDVPSLLLPIPLESEAETIECKFRSSDERAVLLDTKSTKSSNHRILLLLIKGELELHLNFGDSHHTFNWGTDLNDDRIHSVRVKRRGEKLLLFLDGKWEHSYFLPSSKVVLDIDEIAAGRPLHTSSTSDSAMRTNSTQSEKFRGQMVKMLFNDYDVLKSAKRISSAEGQASKSNETPEGFKGKNRKAKYSSVTFQNHKAYVVINEDRLASIDSIYRISFKFRTLSPSSILLIFASNSTYHGDFAFLELYNGQIR</sequence>
<evidence type="ECO:0000313" key="3">
    <source>
        <dbReference type="Proteomes" id="UP000271098"/>
    </source>
</evidence>
<dbReference type="EMBL" id="UYRT01094045">
    <property type="protein sequence ID" value="VDN39337.1"/>
    <property type="molecule type" value="Genomic_DNA"/>
</dbReference>
<evidence type="ECO:0000313" key="2">
    <source>
        <dbReference type="EMBL" id="VDN39337.1"/>
    </source>
</evidence>
<dbReference type="InterPro" id="IPR050372">
    <property type="entry name" value="Neurexin-related_CASP"/>
</dbReference>
<organism evidence="4">
    <name type="scientific">Gongylonema pulchrum</name>
    <dbReference type="NCBI Taxonomy" id="637853"/>
    <lineage>
        <taxon>Eukaryota</taxon>
        <taxon>Metazoa</taxon>
        <taxon>Ecdysozoa</taxon>
        <taxon>Nematoda</taxon>
        <taxon>Chromadorea</taxon>
        <taxon>Rhabditida</taxon>
        <taxon>Spirurina</taxon>
        <taxon>Spiruromorpha</taxon>
        <taxon>Spiruroidea</taxon>
        <taxon>Gongylonematidae</taxon>
        <taxon>Gongylonema</taxon>
    </lineage>
</organism>
<dbReference type="Pfam" id="PF02210">
    <property type="entry name" value="Laminin_G_2"/>
    <property type="match status" value="1"/>
</dbReference>
<dbReference type="PANTHER" id="PTHR15036:SF49">
    <property type="entry name" value="AXOTACTIN"/>
    <property type="match status" value="1"/>
</dbReference>
<dbReference type="InterPro" id="IPR001791">
    <property type="entry name" value="Laminin_G"/>
</dbReference>
<dbReference type="OrthoDB" id="6275838at2759"/>
<feature type="domain" description="Laminin G" evidence="1">
    <location>
        <begin position="32"/>
        <end position="171"/>
    </location>
</feature>
<accession>A0A183EM31</accession>
<dbReference type="SUPFAM" id="SSF49899">
    <property type="entry name" value="Concanavalin A-like lectins/glucanases"/>
    <property type="match status" value="2"/>
</dbReference>